<accession>A0A286U612</accession>
<feature type="compositionally biased region" description="Basic and acidic residues" evidence="1">
    <location>
        <begin position="29"/>
        <end position="42"/>
    </location>
</feature>
<dbReference type="OrthoDB" id="69928at2759"/>
<evidence type="ECO:0000259" key="2">
    <source>
        <dbReference type="Pfam" id="PF13638"/>
    </source>
</evidence>
<sequence length="449" mass="48975">MGDTKVDKNAMSRALGAAFLNHQVQQLEKTIDDQHWNRDRRGPRGGNRQRSSRTTSKSQRTAEDIPRNRRSSDKEHSTERDAKANGKDKDADIIIVDASVLVHALGKLQAWCKNNRNEIVIVPLEALNTLDLLKKGTSPLAQRARAASRILEQQVGSNTRIKVQRDEAYVLWDKINFSKDEIQSGDSSIDMKSTPNAPEWLRRTISCARWELDQYEGSVAGDQSGSKESDVNNEPTPEAQKLLSKGKRVALAVCLEAAQTHESAAMSLSPVPLPVPSTSKYEQRCSGTLVAHWAKEAGIPILECKSTPLPPSSGGRHGHARAPSDEEWRNSAPMSNNNATSGTSPRAPKPKFGSVKGSKSPANGNGFTLLEKPNVYGPGFNGGGGDLMVERPAATMAMNASMMQSRFSKPIRVLARGEKLEPFGLGSYFMEKVIKSPSISLLGGKETRD</sequence>
<dbReference type="Proteomes" id="UP000217199">
    <property type="component" value="Unassembled WGS sequence"/>
</dbReference>
<keyword evidence="4" id="KW-1185">Reference proteome</keyword>
<protein>
    <recommendedName>
        <fullName evidence="2">PIN domain-containing protein</fullName>
    </recommendedName>
</protein>
<proteinExistence type="predicted"/>
<evidence type="ECO:0000313" key="4">
    <source>
        <dbReference type="Proteomes" id="UP000217199"/>
    </source>
</evidence>
<gene>
    <name evidence="3" type="ORF">PNOK_0957100</name>
</gene>
<dbReference type="Pfam" id="PF13638">
    <property type="entry name" value="PIN_4"/>
    <property type="match status" value="1"/>
</dbReference>
<feature type="compositionally biased region" description="Low complexity" evidence="1">
    <location>
        <begin position="46"/>
        <end position="59"/>
    </location>
</feature>
<name>A0A286U612_9AGAM</name>
<feature type="region of interest" description="Disordered" evidence="1">
    <location>
        <begin position="29"/>
        <end position="86"/>
    </location>
</feature>
<feature type="compositionally biased region" description="Basic and acidic residues" evidence="1">
    <location>
        <begin position="60"/>
        <end position="86"/>
    </location>
</feature>
<dbReference type="InParanoid" id="A0A286U612"/>
<evidence type="ECO:0000313" key="3">
    <source>
        <dbReference type="EMBL" id="PAV15018.1"/>
    </source>
</evidence>
<comment type="caution">
    <text evidence="3">The sequence shown here is derived from an EMBL/GenBank/DDBJ whole genome shotgun (WGS) entry which is preliminary data.</text>
</comment>
<feature type="region of interest" description="Disordered" evidence="1">
    <location>
        <begin position="304"/>
        <end position="370"/>
    </location>
</feature>
<feature type="region of interest" description="Disordered" evidence="1">
    <location>
        <begin position="218"/>
        <end position="238"/>
    </location>
</feature>
<dbReference type="InterPro" id="IPR002716">
    <property type="entry name" value="PIN_dom"/>
</dbReference>
<feature type="domain" description="PIN" evidence="2">
    <location>
        <begin position="94"/>
        <end position="188"/>
    </location>
</feature>
<evidence type="ECO:0000256" key="1">
    <source>
        <dbReference type="SAM" id="MobiDB-lite"/>
    </source>
</evidence>
<dbReference type="EMBL" id="NBII01000011">
    <property type="protein sequence ID" value="PAV15018.1"/>
    <property type="molecule type" value="Genomic_DNA"/>
</dbReference>
<reference evidence="3 4" key="1">
    <citation type="journal article" date="2017" name="Mol. Ecol.">
        <title>Comparative and population genomic landscape of Phellinus noxius: A hypervariable fungus causing root rot in trees.</title>
        <authorList>
            <person name="Chung C.L."/>
            <person name="Lee T.J."/>
            <person name="Akiba M."/>
            <person name="Lee H.H."/>
            <person name="Kuo T.H."/>
            <person name="Liu D."/>
            <person name="Ke H.M."/>
            <person name="Yokoi T."/>
            <person name="Roa M.B."/>
            <person name="Lu M.J."/>
            <person name="Chang Y.Y."/>
            <person name="Ann P.J."/>
            <person name="Tsai J.N."/>
            <person name="Chen C.Y."/>
            <person name="Tzean S.S."/>
            <person name="Ota Y."/>
            <person name="Hattori T."/>
            <person name="Sahashi N."/>
            <person name="Liou R.F."/>
            <person name="Kikuchi T."/>
            <person name="Tsai I.J."/>
        </authorList>
    </citation>
    <scope>NUCLEOTIDE SEQUENCE [LARGE SCALE GENOMIC DNA]</scope>
    <source>
        <strain evidence="3 4">FFPRI411160</strain>
    </source>
</reference>
<feature type="compositionally biased region" description="Polar residues" evidence="1">
    <location>
        <begin position="332"/>
        <end position="344"/>
    </location>
</feature>
<dbReference type="AlphaFoldDB" id="A0A286U612"/>
<dbReference type="STRING" id="2282107.A0A286U612"/>
<organism evidence="3 4">
    <name type="scientific">Pyrrhoderma noxium</name>
    <dbReference type="NCBI Taxonomy" id="2282107"/>
    <lineage>
        <taxon>Eukaryota</taxon>
        <taxon>Fungi</taxon>
        <taxon>Dikarya</taxon>
        <taxon>Basidiomycota</taxon>
        <taxon>Agaricomycotina</taxon>
        <taxon>Agaricomycetes</taxon>
        <taxon>Hymenochaetales</taxon>
        <taxon>Hymenochaetaceae</taxon>
        <taxon>Pyrrhoderma</taxon>
    </lineage>
</organism>
<dbReference type="Gene3D" id="3.40.50.1010">
    <property type="entry name" value="5'-nuclease"/>
    <property type="match status" value="1"/>
</dbReference>